<evidence type="ECO:0000259" key="11">
    <source>
        <dbReference type="SMART" id="SM00918"/>
    </source>
</evidence>
<feature type="domain" description="Ionotropic glutamate receptor L-glutamate and glycine-binding" evidence="11">
    <location>
        <begin position="562"/>
        <end position="629"/>
    </location>
</feature>
<organism evidence="12 13">
    <name type="scientific">Eumeta variegata</name>
    <name type="common">Bagworm moth</name>
    <name type="synonym">Eumeta japonica</name>
    <dbReference type="NCBI Taxonomy" id="151549"/>
    <lineage>
        <taxon>Eukaryota</taxon>
        <taxon>Metazoa</taxon>
        <taxon>Ecdysozoa</taxon>
        <taxon>Arthropoda</taxon>
        <taxon>Hexapoda</taxon>
        <taxon>Insecta</taxon>
        <taxon>Pterygota</taxon>
        <taxon>Neoptera</taxon>
        <taxon>Endopterygota</taxon>
        <taxon>Lepidoptera</taxon>
        <taxon>Glossata</taxon>
        <taxon>Ditrysia</taxon>
        <taxon>Tineoidea</taxon>
        <taxon>Psychidae</taxon>
        <taxon>Oiketicinae</taxon>
        <taxon>Eumeta</taxon>
    </lineage>
</organism>
<sequence length="630" mass="70419">MYRILNQEAGNVLVTPLVLQVSITTLLTARKFVYHSKTLWKKSANSVSDNRTECSVLLFILEAQDASLAQDVGNALRDAEMSRRDLSVADSIIFLDRENEEESHDRLCSELSKGVSLIVDLSWSPWEVAQEIARDSGLPILRGQLGPEQLVTALNSYLELRNATDMALIMQSERDVDRALYTLLGKSNIRVWTHAGLNLDATRILKNMKPQPNYYAIVGDTPFIIETYRRAVKEKLARLTLRWNLVFTDYEASNLELSDLILPTVLLSGDPLECCKLLGKSEECTCPSDFDKQHYILTNLIAYVIDTYIKLDKELDEVTARVYCDKIDAVNFNSTQERLFKQFGEEYAINNESVFYWDEERFMMIAMVVGQSWELCFRARSAGLFLKSKFTLAKYKMEPDVQNLAIWSADEDFKLLPGVALDTIRMFFRVGTTPEVRSAISSLTSAIGACNDRIRDLAARVLCSVTIWRLQAFRKKVRRNESSTHLILSVATKLGVSLDERDVVGVERVGMIGRTGLEGLGAPAPVSGAAGAPCAPRPAAGTGPTKAGMGLSSDERRLYAIPWTMPKIDPDTGEPMVNEDGHPVYEGYCIDLIEKISEVLEFDYEIITPKSGTFGRKLPPTALGTASWET</sequence>
<evidence type="ECO:0000256" key="1">
    <source>
        <dbReference type="ARBA" id="ARBA00004141"/>
    </source>
</evidence>
<comment type="caution">
    <text evidence="12">The sequence shown here is derived from an EMBL/GenBank/DDBJ whole genome shotgun (WGS) entry which is preliminary data.</text>
</comment>
<keyword evidence="2" id="KW-0813">Transport</keyword>
<keyword evidence="3" id="KW-0812">Transmembrane</keyword>
<keyword evidence="8" id="KW-0325">Glycoprotein</keyword>
<dbReference type="Proteomes" id="UP000299102">
    <property type="component" value="Unassembled WGS sequence"/>
</dbReference>
<comment type="subcellular location">
    <subcellularLocation>
        <location evidence="1">Membrane</location>
        <topology evidence="1">Multi-pass membrane protein</topology>
    </subcellularLocation>
</comment>
<dbReference type="SMART" id="SM00918">
    <property type="entry name" value="Lig_chan-Glu_bd"/>
    <property type="match status" value="1"/>
</dbReference>
<evidence type="ECO:0000256" key="8">
    <source>
        <dbReference type="ARBA" id="ARBA00023180"/>
    </source>
</evidence>
<evidence type="ECO:0000313" key="13">
    <source>
        <dbReference type="Proteomes" id="UP000299102"/>
    </source>
</evidence>
<evidence type="ECO:0000256" key="10">
    <source>
        <dbReference type="ARBA" id="ARBA00023303"/>
    </source>
</evidence>
<evidence type="ECO:0000256" key="2">
    <source>
        <dbReference type="ARBA" id="ARBA00022448"/>
    </source>
</evidence>
<dbReference type="Pfam" id="PF10613">
    <property type="entry name" value="Lig_chan-Glu_bd"/>
    <property type="match status" value="1"/>
</dbReference>
<keyword evidence="6" id="KW-0472">Membrane</keyword>
<evidence type="ECO:0000256" key="7">
    <source>
        <dbReference type="ARBA" id="ARBA00023170"/>
    </source>
</evidence>
<keyword evidence="7" id="KW-0675">Receptor</keyword>
<dbReference type="Gene3D" id="3.40.190.10">
    <property type="entry name" value="Periplasmic binding protein-like II"/>
    <property type="match status" value="1"/>
</dbReference>
<dbReference type="InterPro" id="IPR019594">
    <property type="entry name" value="Glu/Gly-bd"/>
</dbReference>
<proteinExistence type="predicted"/>
<evidence type="ECO:0000313" key="12">
    <source>
        <dbReference type="EMBL" id="GBP68824.1"/>
    </source>
</evidence>
<evidence type="ECO:0000256" key="5">
    <source>
        <dbReference type="ARBA" id="ARBA00023065"/>
    </source>
</evidence>
<evidence type="ECO:0000256" key="3">
    <source>
        <dbReference type="ARBA" id="ARBA00022692"/>
    </source>
</evidence>
<keyword evidence="13" id="KW-1185">Reference proteome</keyword>
<protein>
    <recommendedName>
        <fullName evidence="11">Ionotropic glutamate receptor L-glutamate and glycine-binding domain-containing protein</fullName>
    </recommendedName>
</protein>
<evidence type="ECO:0000256" key="4">
    <source>
        <dbReference type="ARBA" id="ARBA00022989"/>
    </source>
</evidence>
<keyword evidence="4" id="KW-1133">Transmembrane helix</keyword>
<evidence type="ECO:0000256" key="6">
    <source>
        <dbReference type="ARBA" id="ARBA00023136"/>
    </source>
</evidence>
<keyword evidence="9" id="KW-1071">Ligand-gated ion channel</keyword>
<evidence type="ECO:0000256" key="9">
    <source>
        <dbReference type="ARBA" id="ARBA00023286"/>
    </source>
</evidence>
<dbReference type="GO" id="GO:0016020">
    <property type="term" value="C:membrane"/>
    <property type="evidence" value="ECO:0007669"/>
    <property type="project" value="UniProtKB-SubCell"/>
</dbReference>
<gene>
    <name evidence="12" type="ORF">EVAR_41562_1</name>
</gene>
<dbReference type="GO" id="GO:0015276">
    <property type="term" value="F:ligand-gated monoatomic ion channel activity"/>
    <property type="evidence" value="ECO:0007669"/>
    <property type="project" value="InterPro"/>
</dbReference>
<dbReference type="EMBL" id="BGZK01001025">
    <property type="protein sequence ID" value="GBP68824.1"/>
    <property type="molecule type" value="Genomic_DNA"/>
</dbReference>
<dbReference type="OrthoDB" id="5984008at2759"/>
<keyword evidence="5" id="KW-0406">Ion transport</keyword>
<name>A0A4C1Y1G6_EUMVA</name>
<accession>A0A4C1Y1G6</accession>
<keyword evidence="10" id="KW-0407">Ion channel</keyword>
<dbReference type="AlphaFoldDB" id="A0A4C1Y1G6"/>
<reference evidence="12 13" key="1">
    <citation type="journal article" date="2019" name="Commun. Biol.">
        <title>The bagworm genome reveals a unique fibroin gene that provides high tensile strength.</title>
        <authorList>
            <person name="Kono N."/>
            <person name="Nakamura H."/>
            <person name="Ohtoshi R."/>
            <person name="Tomita M."/>
            <person name="Numata K."/>
            <person name="Arakawa K."/>
        </authorList>
    </citation>
    <scope>NUCLEOTIDE SEQUENCE [LARGE SCALE GENOMIC DNA]</scope>
</reference>